<evidence type="ECO:0000256" key="1">
    <source>
        <dbReference type="ARBA" id="ARBA00004572"/>
    </source>
</evidence>
<keyword evidence="11" id="KW-0675">Receptor</keyword>
<proteinExistence type="inferred from homology"/>
<dbReference type="Proteomes" id="UP000319257">
    <property type="component" value="Unassembled WGS sequence"/>
</dbReference>
<evidence type="ECO:0000256" key="9">
    <source>
        <dbReference type="ARBA" id="ARBA00023128"/>
    </source>
</evidence>
<dbReference type="PANTHER" id="PTHR12504">
    <property type="entry name" value="MITOCHONDRIAL IMPORT RECEPTOR SUBUNIT TOM22"/>
    <property type="match status" value="1"/>
</dbReference>
<keyword evidence="10" id="KW-0472">Membrane</keyword>
<keyword evidence="6" id="KW-0653">Protein transport</keyword>
<keyword evidence="14" id="KW-1185">Reference proteome</keyword>
<evidence type="ECO:0000256" key="10">
    <source>
        <dbReference type="ARBA" id="ARBA00023136"/>
    </source>
</evidence>
<keyword evidence="7" id="KW-1133">Transmembrane helix</keyword>
<name>A0A507AP00_9PEZI</name>
<evidence type="ECO:0000256" key="4">
    <source>
        <dbReference type="ARBA" id="ARBA00022692"/>
    </source>
</evidence>
<dbReference type="GO" id="GO:0005741">
    <property type="term" value="C:mitochondrial outer membrane"/>
    <property type="evidence" value="ECO:0007669"/>
    <property type="project" value="UniProtKB-SubCell"/>
</dbReference>
<dbReference type="GeneID" id="41976808"/>
<dbReference type="STRING" id="1093900.A0A507AP00"/>
<keyword evidence="5" id="KW-1000">Mitochondrion outer membrane</keyword>
<dbReference type="GO" id="GO:0006886">
    <property type="term" value="P:intracellular protein transport"/>
    <property type="evidence" value="ECO:0007669"/>
    <property type="project" value="InterPro"/>
</dbReference>
<evidence type="ECO:0000256" key="12">
    <source>
        <dbReference type="SAM" id="MobiDB-lite"/>
    </source>
</evidence>
<dbReference type="OrthoDB" id="10016939at2759"/>
<dbReference type="InterPro" id="IPR005683">
    <property type="entry name" value="Tom22"/>
</dbReference>
<comment type="similarity">
    <text evidence="2">Belongs to the Tom22 family.</text>
</comment>
<keyword evidence="9" id="KW-0496">Mitochondrion</keyword>
<dbReference type="FunCoup" id="A0A507AP00">
    <property type="interactions" value="252"/>
</dbReference>
<protein>
    <recommendedName>
        <fullName evidence="15">Mitochondrial import receptor subunit tom22</fullName>
    </recommendedName>
</protein>
<dbReference type="PANTHER" id="PTHR12504:SF0">
    <property type="entry name" value="MITOCHONDRIAL IMPORT RECEPTOR SUBUNIT TOM22 HOMOLOG"/>
    <property type="match status" value="1"/>
</dbReference>
<evidence type="ECO:0000256" key="3">
    <source>
        <dbReference type="ARBA" id="ARBA00022448"/>
    </source>
</evidence>
<dbReference type="AlphaFoldDB" id="A0A507AP00"/>
<comment type="subcellular location">
    <subcellularLocation>
        <location evidence="1">Mitochondrion outer membrane</location>
        <topology evidence="1">Single-pass membrane protein</topology>
    </subcellularLocation>
</comment>
<dbReference type="EMBL" id="SKBQ01000067">
    <property type="protein sequence ID" value="TPX09473.1"/>
    <property type="molecule type" value="Genomic_DNA"/>
</dbReference>
<evidence type="ECO:0000256" key="2">
    <source>
        <dbReference type="ARBA" id="ARBA00009874"/>
    </source>
</evidence>
<evidence type="ECO:0000256" key="8">
    <source>
        <dbReference type="ARBA" id="ARBA00023010"/>
    </source>
</evidence>
<dbReference type="RefSeq" id="XP_030991184.1">
    <property type="nucleotide sequence ID" value="XM_031144317.1"/>
</dbReference>
<organism evidence="13 14">
    <name type="scientific">Thyridium curvatum</name>
    <dbReference type="NCBI Taxonomy" id="1093900"/>
    <lineage>
        <taxon>Eukaryota</taxon>
        <taxon>Fungi</taxon>
        <taxon>Dikarya</taxon>
        <taxon>Ascomycota</taxon>
        <taxon>Pezizomycotina</taxon>
        <taxon>Sordariomycetes</taxon>
        <taxon>Sordariomycetidae</taxon>
        <taxon>Thyridiales</taxon>
        <taxon>Thyridiaceae</taxon>
        <taxon>Thyridium</taxon>
    </lineage>
</organism>
<evidence type="ECO:0000313" key="13">
    <source>
        <dbReference type="EMBL" id="TPX09473.1"/>
    </source>
</evidence>
<dbReference type="Pfam" id="PF04281">
    <property type="entry name" value="Tom22"/>
    <property type="match status" value="1"/>
</dbReference>
<feature type="region of interest" description="Disordered" evidence="12">
    <location>
        <begin position="1"/>
        <end position="40"/>
    </location>
</feature>
<evidence type="ECO:0000256" key="7">
    <source>
        <dbReference type="ARBA" id="ARBA00022989"/>
    </source>
</evidence>
<keyword evidence="4" id="KW-0812">Transmembrane</keyword>
<keyword evidence="8" id="KW-0811">Translocation</keyword>
<accession>A0A507AP00</accession>
<evidence type="ECO:0008006" key="15">
    <source>
        <dbReference type="Google" id="ProtNLM"/>
    </source>
</evidence>
<evidence type="ECO:0000256" key="11">
    <source>
        <dbReference type="ARBA" id="ARBA00023170"/>
    </source>
</evidence>
<evidence type="ECO:0000256" key="5">
    <source>
        <dbReference type="ARBA" id="ARBA00022787"/>
    </source>
</evidence>
<dbReference type="InParanoid" id="A0A507AP00"/>
<dbReference type="CDD" id="cd22884">
    <property type="entry name" value="TOM22"/>
    <property type="match status" value="1"/>
</dbReference>
<keyword evidence="3" id="KW-0813">Transport</keyword>
<gene>
    <name evidence="13" type="ORF">E0L32_009361</name>
</gene>
<feature type="compositionally biased region" description="Acidic residues" evidence="12">
    <location>
        <begin position="19"/>
        <end position="40"/>
    </location>
</feature>
<reference evidence="13 14" key="1">
    <citation type="submission" date="2019-06" db="EMBL/GenBank/DDBJ databases">
        <title>Draft genome sequence of the filamentous fungus Phialemoniopsis curvata isolated from diesel fuel.</title>
        <authorList>
            <person name="Varaljay V.A."/>
            <person name="Lyon W.J."/>
            <person name="Crouch A.L."/>
            <person name="Drake C.E."/>
            <person name="Hollomon J.M."/>
            <person name="Nadeau L.J."/>
            <person name="Nunn H.S."/>
            <person name="Stevenson B.S."/>
            <person name="Bojanowski C.L."/>
            <person name="Crookes-Goodson W.J."/>
        </authorList>
    </citation>
    <scope>NUCLEOTIDE SEQUENCE [LARGE SCALE GENOMIC DNA]</scope>
    <source>
        <strain evidence="13 14">D216</strain>
    </source>
</reference>
<evidence type="ECO:0000313" key="14">
    <source>
        <dbReference type="Proteomes" id="UP000319257"/>
    </source>
</evidence>
<comment type="caution">
    <text evidence="13">The sequence shown here is derived from an EMBL/GenBank/DDBJ whole genome shotgun (WGS) entry which is preliminary data.</text>
</comment>
<evidence type="ECO:0000256" key="6">
    <source>
        <dbReference type="ARBA" id="ARBA00022927"/>
    </source>
</evidence>
<sequence length="156" mass="16886">MVQLVEVEDEHFQQPQPGLDDEGDYTDTDSEISNESDYDPSEETLAERLYALRDIIPPTIRGWVSGKVQTTTRVLKTGLFFLGRSTWTLAVSAMLIGVPFALSFAEEQNIIAMEQEARMREAGSELLTAGEKHDADTAAQVGAALGGGAATARPAL</sequence>